<dbReference type="EMBL" id="CP144916">
    <property type="protein sequence ID" value="WWC41964.1"/>
    <property type="molecule type" value="Genomic_DNA"/>
</dbReference>
<dbReference type="Proteomes" id="UP001318120">
    <property type="component" value="Chromosome"/>
</dbReference>
<evidence type="ECO:0000256" key="1">
    <source>
        <dbReference type="SAM" id="Coils"/>
    </source>
</evidence>
<keyword evidence="2" id="KW-1133">Transmembrane helix</keyword>
<feature type="transmembrane region" description="Helical" evidence="2">
    <location>
        <begin position="16"/>
        <end position="37"/>
    </location>
</feature>
<name>A0ABZ2E8D4_9BACT</name>
<dbReference type="RefSeq" id="WP_086302887.1">
    <property type="nucleotide sequence ID" value="NZ_CP018793.1"/>
</dbReference>
<organism evidence="3 4">
    <name type="scientific">Campylobacter vicugnae</name>
    <dbReference type="NCBI Taxonomy" id="1660076"/>
    <lineage>
        <taxon>Bacteria</taxon>
        <taxon>Pseudomonadati</taxon>
        <taxon>Campylobacterota</taxon>
        <taxon>Epsilonproteobacteria</taxon>
        <taxon>Campylobacterales</taxon>
        <taxon>Campylobacteraceae</taxon>
        <taxon>Campylobacter</taxon>
    </lineage>
</organism>
<evidence type="ECO:0000313" key="3">
    <source>
        <dbReference type="EMBL" id="WWC41964.1"/>
    </source>
</evidence>
<dbReference type="GeneID" id="93112670"/>
<reference evidence="3 4" key="1">
    <citation type="journal article" date="2017" name="Genome Biol. Evol.">
        <title>Comparative Genomic Analysis Identifies a Campylobacter Clade Deficient in Selenium Metabolism.</title>
        <authorList>
            <person name="Miller W.G."/>
            <person name="Yee E."/>
            <person name="Lopes B.S."/>
            <person name="Chapman M.H."/>
            <person name="Huynh S."/>
            <person name="Bono J.L."/>
            <person name="Parker C.T."/>
            <person name="Strachan N.J.C."/>
            <person name="Forbes K.J."/>
        </authorList>
    </citation>
    <scope>NUCLEOTIDE SEQUENCE [LARGE SCALE GENOMIC DNA]</scope>
    <source>
        <strain evidence="3 4">RM9261</strain>
    </source>
</reference>
<protein>
    <submittedName>
        <fullName evidence="3">Uncharacterized protein</fullName>
    </submittedName>
</protein>
<gene>
    <name evidence="3" type="ORF">CVIC9261_01130</name>
</gene>
<feature type="coiled-coil region" evidence="1">
    <location>
        <begin position="65"/>
        <end position="95"/>
    </location>
</feature>
<proteinExistence type="predicted"/>
<keyword evidence="4" id="KW-1185">Reference proteome</keyword>
<accession>A0ABZ2E8D4</accession>
<sequence length="190" mass="22404">MDLKALLEQRNQREQYMIFMGLFLVVFYLFYLSWSYFDRIYSKALMRYETQLNSYLNSNSPEQIQNHLDIAIKKLQDKKQELDNLTKEHNFINTHAKLLANYLSKFNSSSEILGFIDSKAQNHNLKIDHILPNSIKLNSNIAYDYNISFSSDFISALGFIDELRGAMFDISEAKLEPYSSQIRIILWDFK</sequence>
<evidence type="ECO:0000313" key="4">
    <source>
        <dbReference type="Proteomes" id="UP001318120"/>
    </source>
</evidence>
<keyword evidence="1" id="KW-0175">Coiled coil</keyword>
<evidence type="ECO:0000256" key="2">
    <source>
        <dbReference type="SAM" id="Phobius"/>
    </source>
</evidence>
<keyword evidence="2" id="KW-0472">Membrane</keyword>
<keyword evidence="2" id="KW-0812">Transmembrane</keyword>